<evidence type="ECO:0000256" key="12">
    <source>
        <dbReference type="ARBA" id="ARBA00022967"/>
    </source>
</evidence>
<keyword evidence="15" id="KW-0066">ATP synthesis</keyword>
<keyword evidence="13" id="KW-0406">Ion transport</keyword>
<proteinExistence type="inferred from homology"/>
<name>A0ABW2UPE6_9RHOB</name>
<sequence>MNPVVASLCRDLAALPARPTLRASGRVVRYDGQVVECDGFPVSVGAICAIDDAETGASAPILGEVIGFAEGRNLLYLDSPGARIEAGARVRPIDDGRHAAVGPTLLGRVIDAGGAPLDGLPPPQLDTLWPLAGRVMNPLERQPVDRPLDVGVRVINSMLTVGRGQRLGIIAGSGVGKSVLIEMMTRFTEAEVIVVGLIGERAREVGAFVRAVLSPETRDRVCVVAVPADRSPLLRIRGANRATAIAEYFRAQGREVLLIMDSLTRVAHARREIGLALGEQPTSKGYPPSVISLIPTLIERTGPGLPGEGSITAFYTVLADGDDTNDPVVDTARAILDGHLVLSRAQTQLGIYPAIDIPQSVSRVMSDVAGADHAQAALRLRRYVSLYQENRDLMLMGGYAPGQDGDLDMAVALWPRILQFVRQQPDERADFGQSIAALLALTGPGA</sequence>
<dbReference type="InterPro" id="IPR050053">
    <property type="entry name" value="ATPase_alpha/beta_chains"/>
</dbReference>
<keyword evidence="6" id="KW-0963">Cytoplasm</keyword>
<comment type="subcellular location">
    <subcellularLocation>
        <location evidence="1">Cytoplasm</location>
    </subcellularLocation>
</comment>
<comment type="caution">
    <text evidence="18">The sequence shown here is derived from an EMBL/GenBank/DDBJ whole genome shotgun (WGS) entry which is preliminary data.</text>
</comment>
<dbReference type="Gene3D" id="3.40.50.12240">
    <property type="match status" value="1"/>
</dbReference>
<dbReference type="InterPro" id="IPR027417">
    <property type="entry name" value="P-loop_NTPase"/>
</dbReference>
<keyword evidence="7" id="KW-0547">Nucleotide-binding</keyword>
<dbReference type="CDD" id="cd01136">
    <property type="entry name" value="ATPase_flagellum-secretory_path_III"/>
    <property type="match status" value="1"/>
</dbReference>
<evidence type="ECO:0000256" key="14">
    <source>
        <dbReference type="ARBA" id="ARBA00023225"/>
    </source>
</evidence>
<evidence type="ECO:0000256" key="5">
    <source>
        <dbReference type="ARBA" id="ARBA00022448"/>
    </source>
</evidence>
<dbReference type="RefSeq" id="WP_377403813.1">
    <property type="nucleotide sequence ID" value="NZ_JBHTFQ010000006.1"/>
</dbReference>
<comment type="catalytic activity">
    <reaction evidence="16">
        <text>ATP + H2O + cellular proteinSide 1 = ADP + phosphate + cellular proteinSide 2.</text>
        <dbReference type="EC" id="7.4.2.8"/>
    </reaction>
</comment>
<dbReference type="NCBIfam" id="TIGR01026">
    <property type="entry name" value="fliI_yscN"/>
    <property type="match status" value="1"/>
</dbReference>
<accession>A0ABW2UPE6</accession>
<evidence type="ECO:0000256" key="13">
    <source>
        <dbReference type="ARBA" id="ARBA00023065"/>
    </source>
</evidence>
<evidence type="ECO:0000256" key="8">
    <source>
        <dbReference type="ARBA" id="ARBA00022781"/>
    </source>
</evidence>
<evidence type="ECO:0000256" key="1">
    <source>
        <dbReference type="ARBA" id="ARBA00004496"/>
    </source>
</evidence>
<protein>
    <recommendedName>
        <fullName evidence="4">Flagellum-specific ATP synthase</fullName>
        <ecNumber evidence="3">7.1.2.2</ecNumber>
    </recommendedName>
</protein>
<evidence type="ECO:0000256" key="11">
    <source>
        <dbReference type="ARBA" id="ARBA00022927"/>
    </source>
</evidence>
<keyword evidence="19" id="KW-1185">Reference proteome</keyword>
<dbReference type="SUPFAM" id="SSF52540">
    <property type="entry name" value="P-loop containing nucleoside triphosphate hydrolases"/>
    <property type="match status" value="1"/>
</dbReference>
<evidence type="ECO:0000313" key="19">
    <source>
        <dbReference type="Proteomes" id="UP001596516"/>
    </source>
</evidence>
<dbReference type="PANTHER" id="PTHR15184">
    <property type="entry name" value="ATP SYNTHASE"/>
    <property type="match status" value="1"/>
</dbReference>
<keyword evidence="11" id="KW-0653">Protein transport</keyword>
<evidence type="ECO:0000256" key="15">
    <source>
        <dbReference type="ARBA" id="ARBA00023310"/>
    </source>
</evidence>
<evidence type="ECO:0000256" key="4">
    <source>
        <dbReference type="ARBA" id="ARBA00020580"/>
    </source>
</evidence>
<gene>
    <name evidence="18" type="ORF">ACFQXB_11895</name>
</gene>
<dbReference type="Pfam" id="PF18269">
    <property type="entry name" value="T3SS_ATPase_C"/>
    <property type="match status" value="1"/>
</dbReference>
<dbReference type="EC" id="7.1.2.2" evidence="3"/>
<reference evidence="19" key="1">
    <citation type="journal article" date="2019" name="Int. J. Syst. Evol. Microbiol.">
        <title>The Global Catalogue of Microorganisms (GCM) 10K type strain sequencing project: providing services to taxonomists for standard genome sequencing and annotation.</title>
        <authorList>
            <consortium name="The Broad Institute Genomics Platform"/>
            <consortium name="The Broad Institute Genome Sequencing Center for Infectious Disease"/>
            <person name="Wu L."/>
            <person name="Ma J."/>
        </authorList>
    </citation>
    <scope>NUCLEOTIDE SEQUENCE [LARGE SCALE GENOMIC DNA]</scope>
    <source>
        <strain evidence="19">CGMCC 1.12750</strain>
    </source>
</reference>
<keyword evidence="8" id="KW-0375">Hydrogen ion transport</keyword>
<comment type="similarity">
    <text evidence="2">Belongs to the ATPase alpha/beta chains family.</text>
</comment>
<dbReference type="InterPro" id="IPR020003">
    <property type="entry name" value="ATPase_a/bsu_AS"/>
</dbReference>
<evidence type="ECO:0000259" key="17">
    <source>
        <dbReference type="SMART" id="SM00382"/>
    </source>
</evidence>
<dbReference type="Pfam" id="PF00006">
    <property type="entry name" value="ATP-synt_ab"/>
    <property type="match status" value="1"/>
</dbReference>
<dbReference type="EMBL" id="JBHTFQ010000006">
    <property type="protein sequence ID" value="MFC7704898.1"/>
    <property type="molecule type" value="Genomic_DNA"/>
</dbReference>
<keyword evidence="14" id="KW-1006">Bacterial flagellum protein export</keyword>
<feature type="domain" description="AAA+ ATPase" evidence="17">
    <location>
        <begin position="163"/>
        <end position="356"/>
    </location>
</feature>
<dbReference type="InterPro" id="IPR000194">
    <property type="entry name" value="ATPase_F1/V1/A1_a/bsu_nucl-bd"/>
</dbReference>
<dbReference type="InterPro" id="IPR040627">
    <property type="entry name" value="T3SS_ATPase_C"/>
</dbReference>
<keyword evidence="5" id="KW-0813">Transport</keyword>
<evidence type="ECO:0000256" key="3">
    <source>
        <dbReference type="ARBA" id="ARBA00012473"/>
    </source>
</evidence>
<evidence type="ECO:0000256" key="16">
    <source>
        <dbReference type="ARBA" id="ARBA00034006"/>
    </source>
</evidence>
<dbReference type="Proteomes" id="UP001596516">
    <property type="component" value="Unassembled WGS sequence"/>
</dbReference>
<keyword evidence="12" id="KW-1278">Translocase</keyword>
<keyword evidence="9" id="KW-1005">Bacterial flagellum biogenesis</keyword>
<evidence type="ECO:0000256" key="10">
    <source>
        <dbReference type="ARBA" id="ARBA00022840"/>
    </source>
</evidence>
<keyword evidence="10" id="KW-0067">ATP-binding</keyword>
<evidence type="ECO:0000256" key="9">
    <source>
        <dbReference type="ARBA" id="ARBA00022795"/>
    </source>
</evidence>
<dbReference type="PANTHER" id="PTHR15184:SF81">
    <property type="entry name" value="FLAGELLUM-SPECIFIC ATP SYNTHASE"/>
    <property type="match status" value="1"/>
</dbReference>
<organism evidence="18 19">
    <name type="scientific">Plastorhodobacter daqingensis</name>
    <dbReference type="NCBI Taxonomy" id="1387281"/>
    <lineage>
        <taxon>Bacteria</taxon>
        <taxon>Pseudomonadati</taxon>
        <taxon>Pseudomonadota</taxon>
        <taxon>Alphaproteobacteria</taxon>
        <taxon>Rhodobacterales</taxon>
        <taxon>Paracoccaceae</taxon>
        <taxon>Plastorhodobacter</taxon>
    </lineage>
</organism>
<evidence type="ECO:0000256" key="6">
    <source>
        <dbReference type="ARBA" id="ARBA00022490"/>
    </source>
</evidence>
<dbReference type="InterPro" id="IPR003593">
    <property type="entry name" value="AAA+_ATPase"/>
</dbReference>
<dbReference type="PROSITE" id="PS00152">
    <property type="entry name" value="ATPASE_ALPHA_BETA"/>
    <property type="match status" value="1"/>
</dbReference>
<dbReference type="InterPro" id="IPR005714">
    <property type="entry name" value="ATPase_T3SS_FliI/YscN"/>
</dbReference>
<dbReference type="SMART" id="SM00382">
    <property type="entry name" value="AAA"/>
    <property type="match status" value="1"/>
</dbReference>
<evidence type="ECO:0000313" key="18">
    <source>
        <dbReference type="EMBL" id="MFC7704898.1"/>
    </source>
</evidence>
<evidence type="ECO:0000256" key="7">
    <source>
        <dbReference type="ARBA" id="ARBA00022741"/>
    </source>
</evidence>
<evidence type="ECO:0000256" key="2">
    <source>
        <dbReference type="ARBA" id="ARBA00008936"/>
    </source>
</evidence>